<dbReference type="STRING" id="356660.SAMN05444336_10479"/>
<dbReference type="Gene3D" id="3.20.20.70">
    <property type="entry name" value="Aldolase class I"/>
    <property type="match status" value="1"/>
</dbReference>
<keyword evidence="4" id="KW-0560">Oxidoreductase</keyword>
<protein>
    <submittedName>
        <fullName evidence="6">Nitronate monooxygenase</fullName>
    </submittedName>
</protein>
<dbReference type="AlphaFoldDB" id="A0A1H3A6D7"/>
<evidence type="ECO:0000313" key="6">
    <source>
        <dbReference type="EMBL" id="SDX25302.1"/>
    </source>
</evidence>
<dbReference type="CDD" id="cd04730">
    <property type="entry name" value="NPD_like"/>
    <property type="match status" value="1"/>
</dbReference>
<proteinExistence type="inferred from homology"/>
<dbReference type="Proteomes" id="UP000199118">
    <property type="component" value="Unassembled WGS sequence"/>
</dbReference>
<dbReference type="GO" id="GO:0018580">
    <property type="term" value="F:nitronate monooxygenase activity"/>
    <property type="evidence" value="ECO:0007669"/>
    <property type="project" value="InterPro"/>
</dbReference>
<comment type="similarity">
    <text evidence="1">Belongs to the nitronate monooxygenase family. NMO class I subfamily.</text>
</comment>
<dbReference type="InterPro" id="IPR013785">
    <property type="entry name" value="Aldolase_TIM"/>
</dbReference>
<dbReference type="InterPro" id="IPR004136">
    <property type="entry name" value="NMO"/>
</dbReference>
<dbReference type="OrthoDB" id="9778912at2"/>
<reference evidence="6 7" key="1">
    <citation type="submission" date="2016-10" db="EMBL/GenBank/DDBJ databases">
        <authorList>
            <person name="de Groot N.N."/>
        </authorList>
    </citation>
    <scope>NUCLEOTIDE SEQUENCE [LARGE SCALE GENOMIC DNA]</scope>
    <source>
        <strain evidence="6 7">DSM 17890</strain>
    </source>
</reference>
<keyword evidence="5 6" id="KW-0503">Monooxygenase</keyword>
<evidence type="ECO:0000256" key="4">
    <source>
        <dbReference type="ARBA" id="ARBA00023002"/>
    </source>
</evidence>
<accession>A0A1H3A6D7</accession>
<dbReference type="PANTHER" id="PTHR42747">
    <property type="entry name" value="NITRONATE MONOOXYGENASE-RELATED"/>
    <property type="match status" value="1"/>
</dbReference>
<evidence type="ECO:0000256" key="3">
    <source>
        <dbReference type="ARBA" id="ARBA00022643"/>
    </source>
</evidence>
<dbReference type="PANTHER" id="PTHR42747:SF4">
    <property type="entry name" value="BLR1330 PROTEIN"/>
    <property type="match status" value="1"/>
</dbReference>
<dbReference type="Pfam" id="PF03060">
    <property type="entry name" value="NMO"/>
    <property type="match status" value="1"/>
</dbReference>
<evidence type="ECO:0000256" key="2">
    <source>
        <dbReference type="ARBA" id="ARBA00022630"/>
    </source>
</evidence>
<evidence type="ECO:0000256" key="1">
    <source>
        <dbReference type="ARBA" id="ARBA00009881"/>
    </source>
</evidence>
<keyword evidence="2" id="KW-0285">Flavoprotein</keyword>
<dbReference type="RefSeq" id="WP_092682264.1">
    <property type="nucleotide sequence ID" value="NZ_FNMZ01000004.1"/>
</dbReference>
<organism evidence="6 7">
    <name type="scientific">Albimonas donghaensis</name>
    <dbReference type="NCBI Taxonomy" id="356660"/>
    <lineage>
        <taxon>Bacteria</taxon>
        <taxon>Pseudomonadati</taxon>
        <taxon>Pseudomonadota</taxon>
        <taxon>Alphaproteobacteria</taxon>
        <taxon>Rhodobacterales</taxon>
        <taxon>Paracoccaceae</taxon>
        <taxon>Albimonas</taxon>
    </lineage>
</organism>
<gene>
    <name evidence="6" type="ORF">SAMN05444336_10479</name>
</gene>
<keyword evidence="3" id="KW-0288">FMN</keyword>
<sequence length="329" mass="34935">MTLDDLLGQLEIPAIVAPMFLVSNPAMTLAACSEGMVGSFPAHGTRTRETFEAWLIEMREGMARLHDRDPAEGKVAPFAVNLVMHASNERLAGDLDLVVRHKVPLVLTSKSTPEGAVERIHDYGGIVLHDVASRRHAEKALAAGVDGLIAVAGGSGGHCGTLNPFSLVNEIRRMHSGAVALAGGMTTGRDVMAAEAMGADLAYIGTRFIATEESDAAPGHKRMILDSVATDVMLSSAIDGAPGNWLAPSLVAAGIDLEELKVTRPGRIQSNHEKKRWKDIWTAGHGIGNIDDVPSTAALCRRLKAEYRAAREGFGRRLAQDAAADERAA</sequence>
<dbReference type="EMBL" id="FNMZ01000004">
    <property type="protein sequence ID" value="SDX25302.1"/>
    <property type="molecule type" value="Genomic_DNA"/>
</dbReference>
<evidence type="ECO:0000256" key="5">
    <source>
        <dbReference type="ARBA" id="ARBA00023033"/>
    </source>
</evidence>
<evidence type="ECO:0000313" key="7">
    <source>
        <dbReference type="Proteomes" id="UP000199118"/>
    </source>
</evidence>
<dbReference type="SUPFAM" id="SSF51412">
    <property type="entry name" value="Inosine monophosphate dehydrogenase (IMPDH)"/>
    <property type="match status" value="1"/>
</dbReference>
<name>A0A1H3A6D7_9RHOB</name>
<keyword evidence="7" id="KW-1185">Reference proteome</keyword>